<name>A0A7W6MLY8_9HYPH</name>
<proteinExistence type="predicted"/>
<keyword evidence="3" id="KW-1185">Reference proteome</keyword>
<organism evidence="2 3">
    <name type="scientific">Aureimonas pseudogalii</name>
    <dbReference type="NCBI Taxonomy" id="1744844"/>
    <lineage>
        <taxon>Bacteria</taxon>
        <taxon>Pseudomonadati</taxon>
        <taxon>Pseudomonadota</taxon>
        <taxon>Alphaproteobacteria</taxon>
        <taxon>Hyphomicrobiales</taxon>
        <taxon>Aurantimonadaceae</taxon>
        <taxon>Aureimonas</taxon>
    </lineage>
</organism>
<protein>
    <submittedName>
        <fullName evidence="2">Uncharacterized protein</fullName>
    </submittedName>
</protein>
<feature type="region of interest" description="Disordered" evidence="1">
    <location>
        <begin position="137"/>
        <end position="157"/>
    </location>
</feature>
<dbReference type="RefSeq" id="WP_246393468.1">
    <property type="nucleotide sequence ID" value="NZ_JACIEK010000017.1"/>
</dbReference>
<sequence length="157" mass="17084">MAKTRTSRSPLLPAILPGSWKGESVGAASVNFGQELQPGPPRQSIEFTYAIMPVRLTGPGSSFAWPGILAIFVPNPLKPDRPDAGTLSSNGALPALHLTLDVTRVQFSDMLPFLDAERLKEFHFTVEDRRDDGHWPLRSWGMGTRAPEAPQDSPPNG</sequence>
<evidence type="ECO:0000313" key="2">
    <source>
        <dbReference type="EMBL" id="MBB4000255.1"/>
    </source>
</evidence>
<comment type="caution">
    <text evidence="2">The sequence shown here is derived from an EMBL/GenBank/DDBJ whole genome shotgun (WGS) entry which is preliminary data.</text>
</comment>
<accession>A0A7W6MLY8</accession>
<reference evidence="2 3" key="1">
    <citation type="submission" date="2020-08" db="EMBL/GenBank/DDBJ databases">
        <title>Genomic Encyclopedia of Type Strains, Phase IV (KMG-IV): sequencing the most valuable type-strain genomes for metagenomic binning, comparative biology and taxonomic classification.</title>
        <authorList>
            <person name="Goeker M."/>
        </authorList>
    </citation>
    <scope>NUCLEOTIDE SEQUENCE [LARGE SCALE GENOMIC DNA]</scope>
    <source>
        <strain evidence="2 3">DSM 102238</strain>
    </source>
</reference>
<dbReference type="AlphaFoldDB" id="A0A7W6MLY8"/>
<evidence type="ECO:0000256" key="1">
    <source>
        <dbReference type="SAM" id="MobiDB-lite"/>
    </source>
</evidence>
<gene>
    <name evidence="2" type="ORF">GGR04_004131</name>
</gene>
<evidence type="ECO:0000313" key="3">
    <source>
        <dbReference type="Proteomes" id="UP000542776"/>
    </source>
</evidence>
<dbReference type="Proteomes" id="UP000542776">
    <property type="component" value="Unassembled WGS sequence"/>
</dbReference>
<dbReference type="EMBL" id="JACIEK010000017">
    <property type="protein sequence ID" value="MBB4000255.1"/>
    <property type="molecule type" value="Genomic_DNA"/>
</dbReference>